<proteinExistence type="predicted"/>
<name>A0ABT4DDZ1_9CLOT</name>
<keyword evidence="2" id="KW-1185">Reference proteome</keyword>
<dbReference type="Pfam" id="PF04343">
    <property type="entry name" value="DUF488"/>
    <property type="match status" value="1"/>
</dbReference>
<evidence type="ECO:0000313" key="1">
    <source>
        <dbReference type="EMBL" id="MCY6959224.1"/>
    </source>
</evidence>
<comment type="caution">
    <text evidence="1">The sequence shown here is derived from an EMBL/GenBank/DDBJ whole genome shotgun (WGS) entry which is preliminary data.</text>
</comment>
<dbReference type="InterPro" id="IPR007438">
    <property type="entry name" value="DUF488"/>
</dbReference>
<protein>
    <submittedName>
        <fullName evidence="1">DUF488 domain-containing protein</fullName>
    </submittedName>
</protein>
<dbReference type="PANTHER" id="PTHR39337:SF1">
    <property type="entry name" value="BLR5642 PROTEIN"/>
    <property type="match status" value="1"/>
</dbReference>
<dbReference type="Proteomes" id="UP001144612">
    <property type="component" value="Unassembled WGS sequence"/>
</dbReference>
<dbReference type="EMBL" id="JAPQFJ010000011">
    <property type="protein sequence ID" value="MCY6959224.1"/>
    <property type="molecule type" value="Genomic_DNA"/>
</dbReference>
<reference evidence="1" key="1">
    <citation type="submission" date="2022-12" db="EMBL/GenBank/DDBJ databases">
        <title>Clostridium sp. nov., isolated from industrial wastewater.</title>
        <authorList>
            <person name="Jiayan W."/>
        </authorList>
    </citation>
    <scope>NUCLEOTIDE SEQUENCE</scope>
    <source>
        <strain evidence="1">ZC22-4</strain>
    </source>
</reference>
<dbReference type="RefSeq" id="WP_268061647.1">
    <property type="nucleotide sequence ID" value="NZ_JAPQFJ010000011.1"/>
</dbReference>
<organism evidence="1 2">
    <name type="scientific">Clostridium brassicae</name>
    <dbReference type="NCBI Taxonomy" id="2999072"/>
    <lineage>
        <taxon>Bacteria</taxon>
        <taxon>Bacillati</taxon>
        <taxon>Bacillota</taxon>
        <taxon>Clostridia</taxon>
        <taxon>Eubacteriales</taxon>
        <taxon>Clostridiaceae</taxon>
        <taxon>Clostridium</taxon>
    </lineage>
</organism>
<sequence length="218" mass="26031">MICYTIGHSTRNLNEFITILEEYRIDYLIDIRSKAITSNKYTEKFNRRDLENKLKDNKIKYFYFGEELGEIRKDGRVLDEEVNVDFHKVIECNLFKKGIHQIIQMLREKRRVVLMCSERNPLNCHRSILVGYTLSRKGIYMEHIIDESASKSQSRIEEEIFLTYEPILKGELVKVSMQDVLNSTEYDDISPKDSKRKIIEYGYNMKWKEIISRNRLKV</sequence>
<dbReference type="PANTHER" id="PTHR39337">
    <property type="entry name" value="BLR5642 PROTEIN"/>
    <property type="match status" value="1"/>
</dbReference>
<accession>A0ABT4DDZ1</accession>
<evidence type="ECO:0000313" key="2">
    <source>
        <dbReference type="Proteomes" id="UP001144612"/>
    </source>
</evidence>
<gene>
    <name evidence="1" type="ORF">OW729_11470</name>
</gene>